<evidence type="ECO:0000313" key="3">
    <source>
        <dbReference type="EMBL" id="MDQ0289154.1"/>
    </source>
</evidence>
<dbReference type="InterPro" id="IPR029052">
    <property type="entry name" value="Metallo-depent_PP-like"/>
</dbReference>
<dbReference type="SUPFAM" id="SSF56300">
    <property type="entry name" value="Metallo-dependent phosphatases"/>
    <property type="match status" value="1"/>
</dbReference>
<sequence>MINPLNGRVTIRESQSSEQADILIAGDCCPRLIAEERVLDGQAHDILAPLHDIFATADLSLIQFETPLTSDDTPITKSGPNIRCHPGTIDFLHAWGGDVALLANNHIGDFGPKAAMDTIAQLRDNGFHTVGAGENLAAAYQPLIREINGIRIGILNFAENEFGSATPDRPGAAPLSPALNTRQISDLAKEVDCCLVVLHGGNEHNPLPSPRVVEMCRTFIDAGAAMVVNIHTHCPQGTELWHGKPIVYSLGNFFFPERAPKADDPTNFWYLGYMVRFSIDKGGATAMELIPTTFTTDADTVRPLAGKQREGFFNYINTISAPIADMQELRGFFECWAASSGYPRAFIKPSWTPEDFDAPAPNPNLLGLRNLLTCEAHNELVTTYLRLVEEGRRAEALARKPQLDQLGKASFMLG</sequence>
<proteinExistence type="inferred from homology"/>
<dbReference type="InterPro" id="IPR019079">
    <property type="entry name" value="Capsule_synth_CapA"/>
</dbReference>
<name>A0AAE3VER4_9BACT</name>
<dbReference type="RefSeq" id="WP_307260489.1">
    <property type="nucleotide sequence ID" value="NZ_JAUSVL010000001.1"/>
</dbReference>
<dbReference type="PANTHER" id="PTHR33393:SF13">
    <property type="entry name" value="PGA BIOSYNTHESIS PROTEIN CAPA"/>
    <property type="match status" value="1"/>
</dbReference>
<evidence type="ECO:0000259" key="2">
    <source>
        <dbReference type="SMART" id="SM00854"/>
    </source>
</evidence>
<accession>A0AAE3VER4</accession>
<protein>
    <submittedName>
        <fullName evidence="3">Poly-gamma-glutamate synthesis protein (Capsule biosynthesis protein)</fullName>
    </submittedName>
</protein>
<dbReference type="EMBL" id="JAUSVL010000001">
    <property type="protein sequence ID" value="MDQ0289154.1"/>
    <property type="molecule type" value="Genomic_DNA"/>
</dbReference>
<dbReference type="Proteomes" id="UP001238163">
    <property type="component" value="Unassembled WGS sequence"/>
</dbReference>
<evidence type="ECO:0000256" key="1">
    <source>
        <dbReference type="ARBA" id="ARBA00005662"/>
    </source>
</evidence>
<reference evidence="3" key="1">
    <citation type="submission" date="2023-07" db="EMBL/GenBank/DDBJ databases">
        <title>Genomic Encyclopedia of Type Strains, Phase IV (KMG-IV): sequencing the most valuable type-strain genomes for metagenomic binning, comparative biology and taxonomic classification.</title>
        <authorList>
            <person name="Goeker M."/>
        </authorList>
    </citation>
    <scope>NUCLEOTIDE SEQUENCE</scope>
    <source>
        <strain evidence="3">DSM 24202</strain>
    </source>
</reference>
<dbReference type="AlphaFoldDB" id="A0AAE3VER4"/>
<dbReference type="SMART" id="SM00854">
    <property type="entry name" value="PGA_cap"/>
    <property type="match status" value="1"/>
</dbReference>
<evidence type="ECO:0000313" key="4">
    <source>
        <dbReference type="Proteomes" id="UP001238163"/>
    </source>
</evidence>
<dbReference type="Gene3D" id="3.60.21.10">
    <property type="match status" value="1"/>
</dbReference>
<comment type="caution">
    <text evidence="3">The sequence shown here is derived from an EMBL/GenBank/DDBJ whole genome shotgun (WGS) entry which is preliminary data.</text>
</comment>
<organism evidence="3 4">
    <name type="scientific">Oligosphaera ethanolica</name>
    <dbReference type="NCBI Taxonomy" id="760260"/>
    <lineage>
        <taxon>Bacteria</taxon>
        <taxon>Pseudomonadati</taxon>
        <taxon>Lentisphaerota</taxon>
        <taxon>Oligosphaeria</taxon>
        <taxon>Oligosphaerales</taxon>
        <taxon>Oligosphaeraceae</taxon>
        <taxon>Oligosphaera</taxon>
    </lineage>
</organism>
<gene>
    <name evidence="3" type="ORF">J3R75_001261</name>
</gene>
<dbReference type="Pfam" id="PF09587">
    <property type="entry name" value="PGA_cap"/>
    <property type="match status" value="1"/>
</dbReference>
<comment type="similarity">
    <text evidence="1">Belongs to the CapA family.</text>
</comment>
<dbReference type="CDD" id="cd07381">
    <property type="entry name" value="MPP_CapA"/>
    <property type="match status" value="1"/>
</dbReference>
<dbReference type="InterPro" id="IPR052169">
    <property type="entry name" value="CW_Biosynth-Accessory"/>
</dbReference>
<feature type="domain" description="Capsule synthesis protein CapA" evidence="2">
    <location>
        <begin position="21"/>
        <end position="257"/>
    </location>
</feature>
<dbReference type="PANTHER" id="PTHR33393">
    <property type="entry name" value="POLYGLUTAMINE SYNTHESIS ACCESSORY PROTEIN RV0574C-RELATED"/>
    <property type="match status" value="1"/>
</dbReference>
<keyword evidence="4" id="KW-1185">Reference proteome</keyword>